<dbReference type="InterPro" id="IPR001466">
    <property type="entry name" value="Beta-lactam-related"/>
</dbReference>
<reference evidence="2 3" key="1">
    <citation type="submission" date="2020-08" db="EMBL/GenBank/DDBJ databases">
        <title>Genome sequence of Nocardioides mesophilus KACC 16243T.</title>
        <authorList>
            <person name="Hyun D.-W."/>
            <person name="Bae J.-W."/>
        </authorList>
    </citation>
    <scope>NUCLEOTIDE SEQUENCE [LARGE SCALE GENOMIC DNA]</scope>
    <source>
        <strain evidence="2 3">KACC 16243</strain>
    </source>
</reference>
<name>A0A7G9RG96_9ACTN</name>
<dbReference type="InterPro" id="IPR012338">
    <property type="entry name" value="Beta-lactam/transpept-like"/>
</dbReference>
<evidence type="ECO:0000313" key="2">
    <source>
        <dbReference type="EMBL" id="QNN54621.1"/>
    </source>
</evidence>
<dbReference type="AlphaFoldDB" id="A0A7G9RG96"/>
<dbReference type="Gene3D" id="3.40.710.10">
    <property type="entry name" value="DD-peptidase/beta-lactamase superfamily"/>
    <property type="match status" value="1"/>
</dbReference>
<gene>
    <name evidence="2" type="ORF">H9L09_10130</name>
</gene>
<dbReference type="Proteomes" id="UP000515947">
    <property type="component" value="Chromosome"/>
</dbReference>
<evidence type="ECO:0000313" key="3">
    <source>
        <dbReference type="Proteomes" id="UP000515947"/>
    </source>
</evidence>
<accession>A0A7G9RG96</accession>
<dbReference type="InterPro" id="IPR052907">
    <property type="entry name" value="Beta-lactamase/esterase"/>
</dbReference>
<proteinExistence type="predicted"/>
<dbReference type="RefSeq" id="WP_187580461.1">
    <property type="nucleotide sequence ID" value="NZ_CP060713.1"/>
</dbReference>
<protein>
    <submittedName>
        <fullName evidence="2">Beta-lactamase family protein</fullName>
    </submittedName>
</protein>
<sequence length="356" mass="38026">MSAMPDRFAPVRQVFAEIVAASSGTGSAFAAWHDGHWVVDVWGGFADAARTRPWQRDTLVMPYSVTKPFAALCVLLLVDRGKVDLDAPMTTYWPALPGGATVRQVLDHTAGHVLLEAPAPTEAFYDWHLMCRLLERQQPAWPPGDGVGESALFYGHLLGEVVHRVDGRTLGGFLREEVCGPLGLDFHVGVPEQDLGRVADLTGYGEEFRRRGESGDGFMMRARANPPGAYDPAVVNGAAWRRAEVAAVNGHGTARAVAGLYAALATGRLLSSTLLAEMTAVSAHGEDRVVGEVRDWGLGVAVDADGFGMGGTGGSVGWWSDVGQYALSFVTGDVAGHDRVDRLENTLREVLGLPPL</sequence>
<dbReference type="PANTHER" id="PTHR43319:SF3">
    <property type="entry name" value="BETA-LACTAMASE-RELATED DOMAIN-CONTAINING PROTEIN"/>
    <property type="match status" value="1"/>
</dbReference>
<keyword evidence="3" id="KW-1185">Reference proteome</keyword>
<dbReference type="SUPFAM" id="SSF56601">
    <property type="entry name" value="beta-lactamase/transpeptidase-like"/>
    <property type="match status" value="1"/>
</dbReference>
<dbReference type="Pfam" id="PF00144">
    <property type="entry name" value="Beta-lactamase"/>
    <property type="match status" value="1"/>
</dbReference>
<dbReference type="PANTHER" id="PTHR43319">
    <property type="entry name" value="BETA-LACTAMASE-RELATED"/>
    <property type="match status" value="1"/>
</dbReference>
<dbReference type="KEGG" id="nmes:H9L09_10130"/>
<dbReference type="EMBL" id="CP060713">
    <property type="protein sequence ID" value="QNN54621.1"/>
    <property type="molecule type" value="Genomic_DNA"/>
</dbReference>
<organism evidence="2 3">
    <name type="scientific">Nocardioides mesophilus</name>
    <dbReference type="NCBI Taxonomy" id="433659"/>
    <lineage>
        <taxon>Bacteria</taxon>
        <taxon>Bacillati</taxon>
        <taxon>Actinomycetota</taxon>
        <taxon>Actinomycetes</taxon>
        <taxon>Propionibacteriales</taxon>
        <taxon>Nocardioidaceae</taxon>
        <taxon>Nocardioides</taxon>
    </lineage>
</organism>
<feature type="domain" description="Beta-lactamase-related" evidence="1">
    <location>
        <begin position="11"/>
        <end position="336"/>
    </location>
</feature>
<evidence type="ECO:0000259" key="1">
    <source>
        <dbReference type="Pfam" id="PF00144"/>
    </source>
</evidence>